<comment type="caution">
    <text evidence="1">The sequence shown here is derived from an EMBL/GenBank/DDBJ whole genome shotgun (WGS) entry which is preliminary data.</text>
</comment>
<dbReference type="Proteomes" id="UP001603013">
    <property type="component" value="Unassembled WGS sequence"/>
</dbReference>
<evidence type="ECO:0000313" key="1">
    <source>
        <dbReference type="EMBL" id="MFF8280055.1"/>
    </source>
</evidence>
<reference evidence="1 2" key="1">
    <citation type="submission" date="2024-10" db="EMBL/GenBank/DDBJ databases">
        <title>The Natural Products Discovery Center: Release of the First 8490 Sequenced Strains for Exploring Actinobacteria Biosynthetic Diversity.</title>
        <authorList>
            <person name="Kalkreuter E."/>
            <person name="Kautsar S.A."/>
            <person name="Yang D."/>
            <person name="Bader C.D."/>
            <person name="Teijaro C.N."/>
            <person name="Fluegel L."/>
            <person name="Davis C.M."/>
            <person name="Simpson J.R."/>
            <person name="Lauterbach L."/>
            <person name="Steele A.D."/>
            <person name="Gui C."/>
            <person name="Meng S."/>
            <person name="Li G."/>
            <person name="Viehrig K."/>
            <person name="Ye F."/>
            <person name="Su P."/>
            <person name="Kiefer A.F."/>
            <person name="Nichols A."/>
            <person name="Cepeda A.J."/>
            <person name="Yan W."/>
            <person name="Fan B."/>
            <person name="Jiang Y."/>
            <person name="Adhikari A."/>
            <person name="Zheng C.-J."/>
            <person name="Schuster L."/>
            <person name="Cowan T.M."/>
            <person name="Smanski M.J."/>
            <person name="Chevrette M.G."/>
            <person name="De Carvalho L.P.S."/>
            <person name="Shen B."/>
        </authorList>
    </citation>
    <scope>NUCLEOTIDE SEQUENCE [LARGE SCALE GENOMIC DNA]</scope>
    <source>
        <strain evidence="1 2">NPDC015755</strain>
    </source>
</reference>
<proteinExistence type="predicted"/>
<protein>
    <submittedName>
        <fullName evidence="1">Uncharacterized protein</fullName>
    </submittedName>
</protein>
<organism evidence="1 2">
    <name type="scientific">Streptomyces lateritius</name>
    <dbReference type="NCBI Taxonomy" id="67313"/>
    <lineage>
        <taxon>Bacteria</taxon>
        <taxon>Bacillati</taxon>
        <taxon>Actinomycetota</taxon>
        <taxon>Actinomycetes</taxon>
        <taxon>Kitasatosporales</taxon>
        <taxon>Streptomycetaceae</taxon>
        <taxon>Streptomyces</taxon>
    </lineage>
</organism>
<name>A0ABW6YJM5_9ACTN</name>
<dbReference type="RefSeq" id="WP_391936961.1">
    <property type="nucleotide sequence ID" value="NZ_JBIBSM010000019.1"/>
</dbReference>
<evidence type="ECO:0000313" key="2">
    <source>
        <dbReference type="Proteomes" id="UP001603013"/>
    </source>
</evidence>
<keyword evidence="2" id="KW-1185">Reference proteome</keyword>
<dbReference type="EMBL" id="JBIBSM010000019">
    <property type="protein sequence ID" value="MFF8280055.1"/>
    <property type="molecule type" value="Genomic_DNA"/>
</dbReference>
<accession>A0ABW6YJM5</accession>
<gene>
    <name evidence="1" type="ORF">ACF05T_28845</name>
</gene>
<sequence length="56" mass="6632">MCDRMLPLPEWTWEDDRFAFTHLGFEVWNAVRLRPEFGAEFGRVLGHRIRTVAGKL</sequence>